<dbReference type="Proteomes" id="UP000663444">
    <property type="component" value="Chromosome"/>
</dbReference>
<keyword evidence="1" id="KW-0378">Hydrolase</keyword>
<sequence>MRRRILPPAALAIAAALLLAGCAGIMPKSGATQAEIESWATPRGYQAATLETRPFRLFSLLRQRRADSLLVIYIEGDGNRRPSPYRPIEPTPRTPHALRMAHQDESPLVAYLARPCQYLADAALPSCDSQHWVERRFEEEVIASMLAAVDELKRRSGARRVSLVGYGGGGTVATLLAGRRQDVVELITVAAPLALADWAALNRLGPLPAASDPAEQPALPRTLRATHFVGGEDEVVPPAFTASYVGRRGGELIYVADFGHDCCWAEEWPWLLERARGRESSP</sequence>
<dbReference type="AlphaFoldDB" id="A0A974Y4M7"/>
<dbReference type="SUPFAM" id="SSF53474">
    <property type="entry name" value="alpha/beta-Hydrolases"/>
    <property type="match status" value="1"/>
</dbReference>
<keyword evidence="2" id="KW-1185">Reference proteome</keyword>
<dbReference type="PROSITE" id="PS51257">
    <property type="entry name" value="PROKAR_LIPOPROTEIN"/>
    <property type="match status" value="1"/>
</dbReference>
<accession>A0A974Y4M7</accession>
<dbReference type="InterPro" id="IPR029058">
    <property type="entry name" value="AB_hydrolase_fold"/>
</dbReference>
<name>A0A974Y4M7_9RHOO</name>
<dbReference type="RefSeq" id="WP_203388191.1">
    <property type="nucleotide sequence ID" value="NZ_CP064781.1"/>
</dbReference>
<proteinExistence type="predicted"/>
<dbReference type="KEGG" id="ares:IWH25_04755"/>
<reference evidence="1" key="1">
    <citation type="submission" date="2020-11" db="EMBL/GenBank/DDBJ databases">
        <title>Azospira restricta DSM 18626 genome sequence.</title>
        <authorList>
            <person name="Moe W.M."/>
        </authorList>
    </citation>
    <scope>NUCLEOTIDE SEQUENCE</scope>
    <source>
        <strain evidence="1">DSM 18626</strain>
    </source>
</reference>
<dbReference type="GO" id="GO:0016787">
    <property type="term" value="F:hydrolase activity"/>
    <property type="evidence" value="ECO:0007669"/>
    <property type="project" value="UniProtKB-KW"/>
</dbReference>
<dbReference type="EMBL" id="CP064781">
    <property type="protein sequence ID" value="QRJ64665.1"/>
    <property type="molecule type" value="Genomic_DNA"/>
</dbReference>
<gene>
    <name evidence="1" type="ORF">IWH25_04755</name>
</gene>
<dbReference type="Gene3D" id="3.40.50.1820">
    <property type="entry name" value="alpha/beta hydrolase"/>
    <property type="match status" value="1"/>
</dbReference>
<evidence type="ECO:0000313" key="1">
    <source>
        <dbReference type="EMBL" id="QRJ64665.1"/>
    </source>
</evidence>
<evidence type="ECO:0000313" key="2">
    <source>
        <dbReference type="Proteomes" id="UP000663444"/>
    </source>
</evidence>
<organism evidence="1 2">
    <name type="scientific">Azospira restricta</name>
    <dbReference type="NCBI Taxonomy" id="404405"/>
    <lineage>
        <taxon>Bacteria</taxon>
        <taxon>Pseudomonadati</taxon>
        <taxon>Pseudomonadota</taxon>
        <taxon>Betaproteobacteria</taxon>
        <taxon>Rhodocyclales</taxon>
        <taxon>Rhodocyclaceae</taxon>
        <taxon>Azospira</taxon>
    </lineage>
</organism>
<protein>
    <submittedName>
        <fullName evidence="1">Alpha/beta hydrolase</fullName>
    </submittedName>
</protein>